<keyword evidence="1" id="KW-1133">Transmembrane helix</keyword>
<feature type="non-terminal residue" evidence="2">
    <location>
        <position position="1"/>
    </location>
</feature>
<reference evidence="2" key="2">
    <citation type="submission" date="2013-05" db="EMBL/GenBank/DDBJ databases">
        <authorList>
            <person name="Carter J.-M."/>
            <person name="Baker S.C."/>
            <person name="Pink R."/>
            <person name="Carter D.R.F."/>
            <person name="Collins A."/>
            <person name="Tomlin J."/>
            <person name="Gibbs M."/>
            <person name="Breuker C.J."/>
        </authorList>
    </citation>
    <scope>NUCLEOTIDE SEQUENCE</scope>
    <source>
        <tissue evidence="2">Ovary</tissue>
    </source>
</reference>
<dbReference type="AlphaFoldDB" id="S4PK47"/>
<name>S4PK47_9NEOP</name>
<proteinExistence type="predicted"/>
<protein>
    <submittedName>
        <fullName evidence="2">Uncharacterized protein</fullName>
    </submittedName>
</protein>
<keyword evidence="1" id="KW-0472">Membrane</keyword>
<accession>S4PK47</accession>
<reference evidence="2" key="1">
    <citation type="journal article" date="2013" name="BMC Genomics">
        <title>Unscrambling butterfly oogenesis.</title>
        <authorList>
            <person name="Carter J.M."/>
            <person name="Baker S.C."/>
            <person name="Pink R."/>
            <person name="Carter D.R."/>
            <person name="Collins A."/>
            <person name="Tomlin J."/>
            <person name="Gibbs M."/>
            <person name="Breuker C.J."/>
        </authorList>
    </citation>
    <scope>NUCLEOTIDE SEQUENCE</scope>
    <source>
        <tissue evidence="2">Ovary</tissue>
    </source>
</reference>
<evidence type="ECO:0000256" key="1">
    <source>
        <dbReference type="SAM" id="Phobius"/>
    </source>
</evidence>
<organism evidence="2">
    <name type="scientific">Pararge aegeria</name>
    <name type="common">speckled wood butterfly</name>
    <dbReference type="NCBI Taxonomy" id="116150"/>
    <lineage>
        <taxon>Eukaryota</taxon>
        <taxon>Metazoa</taxon>
        <taxon>Ecdysozoa</taxon>
        <taxon>Arthropoda</taxon>
        <taxon>Hexapoda</taxon>
        <taxon>Insecta</taxon>
        <taxon>Pterygota</taxon>
        <taxon>Neoptera</taxon>
        <taxon>Endopterygota</taxon>
        <taxon>Lepidoptera</taxon>
        <taxon>Glossata</taxon>
        <taxon>Ditrysia</taxon>
        <taxon>Papilionoidea</taxon>
        <taxon>Nymphalidae</taxon>
        <taxon>Satyrinae</taxon>
        <taxon>Satyrini</taxon>
        <taxon>Parargina</taxon>
        <taxon>Pararge</taxon>
    </lineage>
</organism>
<evidence type="ECO:0000313" key="2">
    <source>
        <dbReference type="EMBL" id="JAA90208.1"/>
    </source>
</evidence>
<feature type="transmembrane region" description="Helical" evidence="1">
    <location>
        <begin position="27"/>
        <end position="46"/>
    </location>
</feature>
<keyword evidence="1" id="KW-0812">Transmembrane</keyword>
<dbReference type="EMBL" id="GAIX01002352">
    <property type="protein sequence ID" value="JAA90208.1"/>
    <property type="molecule type" value="Transcribed_RNA"/>
</dbReference>
<sequence length="70" mass="8231">RHSEKGPLFIFMKTRSTLSKSTQANNWSIKTLILVLNIFVRFFIIVTRSRTAMNDLIRVNQLSCNREPNY</sequence>